<evidence type="ECO:0000313" key="3">
    <source>
        <dbReference type="EMBL" id="PGH12893.1"/>
    </source>
</evidence>
<feature type="compositionally biased region" description="Low complexity" evidence="1">
    <location>
        <begin position="60"/>
        <end position="79"/>
    </location>
</feature>
<accession>A0A2B7XVS8</accession>
<evidence type="ECO:0000313" key="4">
    <source>
        <dbReference type="Proteomes" id="UP000223968"/>
    </source>
</evidence>
<organism evidence="3 4">
    <name type="scientific">Helicocarpus griseus UAMH5409</name>
    <dbReference type="NCBI Taxonomy" id="1447875"/>
    <lineage>
        <taxon>Eukaryota</taxon>
        <taxon>Fungi</taxon>
        <taxon>Dikarya</taxon>
        <taxon>Ascomycota</taxon>
        <taxon>Pezizomycotina</taxon>
        <taxon>Eurotiomycetes</taxon>
        <taxon>Eurotiomycetidae</taxon>
        <taxon>Onygenales</taxon>
        <taxon>Ajellomycetaceae</taxon>
        <taxon>Helicocarpus</taxon>
    </lineage>
</organism>
<keyword evidence="2" id="KW-0472">Membrane</keyword>
<comment type="caution">
    <text evidence="3">The sequence shown here is derived from an EMBL/GenBank/DDBJ whole genome shotgun (WGS) entry which is preliminary data.</text>
</comment>
<keyword evidence="2" id="KW-0812">Transmembrane</keyword>
<keyword evidence="4" id="KW-1185">Reference proteome</keyword>
<feature type="compositionally biased region" description="Gly residues" evidence="1">
    <location>
        <begin position="80"/>
        <end position="93"/>
    </location>
</feature>
<dbReference type="AlphaFoldDB" id="A0A2B7XVS8"/>
<feature type="transmembrane region" description="Helical" evidence="2">
    <location>
        <begin position="6"/>
        <end position="26"/>
    </location>
</feature>
<sequence>MQKSATIALILTLLLSFILLMTYLFYRLGTYPKRYRPAVMPPAAALSLAANKGGGGGGDANNQQWPAANGNGNANANANGNGGAGGWLGGGLGPHQVQPGP</sequence>
<name>A0A2B7XVS8_9EURO</name>
<proteinExistence type="predicted"/>
<evidence type="ECO:0000256" key="2">
    <source>
        <dbReference type="SAM" id="Phobius"/>
    </source>
</evidence>
<gene>
    <name evidence="3" type="ORF">AJ79_03993</name>
</gene>
<keyword evidence="2" id="KW-1133">Transmembrane helix</keyword>
<protein>
    <submittedName>
        <fullName evidence="3">Uncharacterized protein</fullName>
    </submittedName>
</protein>
<dbReference type="Proteomes" id="UP000223968">
    <property type="component" value="Unassembled WGS sequence"/>
</dbReference>
<evidence type="ECO:0000256" key="1">
    <source>
        <dbReference type="SAM" id="MobiDB-lite"/>
    </source>
</evidence>
<feature type="region of interest" description="Disordered" evidence="1">
    <location>
        <begin position="51"/>
        <end position="101"/>
    </location>
</feature>
<dbReference type="EMBL" id="PDNB01000052">
    <property type="protein sequence ID" value="PGH12893.1"/>
    <property type="molecule type" value="Genomic_DNA"/>
</dbReference>
<reference evidence="3 4" key="1">
    <citation type="submission" date="2017-10" db="EMBL/GenBank/DDBJ databases">
        <title>Comparative genomics in systemic dimorphic fungi from Ajellomycetaceae.</title>
        <authorList>
            <person name="Munoz J.F."/>
            <person name="Mcewen J.G."/>
            <person name="Clay O.K."/>
            <person name="Cuomo C.A."/>
        </authorList>
    </citation>
    <scope>NUCLEOTIDE SEQUENCE [LARGE SCALE GENOMIC DNA]</scope>
    <source>
        <strain evidence="3 4">UAMH5409</strain>
    </source>
</reference>